<dbReference type="Proteomes" id="UP000633205">
    <property type="component" value="Unassembled WGS sequence"/>
</dbReference>
<reference evidence="2" key="2">
    <citation type="submission" date="2020-09" db="EMBL/GenBank/DDBJ databases">
        <authorList>
            <person name="Sun Q."/>
            <person name="Zhou Y."/>
        </authorList>
    </citation>
    <scope>NUCLEOTIDE SEQUENCE</scope>
    <source>
        <strain evidence="2">CGMCC 1.15152</strain>
    </source>
</reference>
<accession>A0A917DI06</accession>
<gene>
    <name evidence="2" type="ORF">GCM10010915_23850</name>
</gene>
<evidence type="ECO:0000313" key="2">
    <source>
        <dbReference type="EMBL" id="GGD42066.1"/>
    </source>
</evidence>
<dbReference type="Pfam" id="PF14155">
    <property type="entry name" value="DUF4307"/>
    <property type="match status" value="1"/>
</dbReference>
<dbReference type="RefSeq" id="WP_188712430.1">
    <property type="nucleotide sequence ID" value="NZ_BMHO01000001.1"/>
</dbReference>
<feature type="transmembrane region" description="Helical" evidence="1">
    <location>
        <begin position="21"/>
        <end position="42"/>
    </location>
</feature>
<keyword evidence="3" id="KW-1185">Reference proteome</keyword>
<dbReference type="AlphaFoldDB" id="A0A917DI06"/>
<evidence type="ECO:0000256" key="1">
    <source>
        <dbReference type="SAM" id="Phobius"/>
    </source>
</evidence>
<dbReference type="InterPro" id="IPR025443">
    <property type="entry name" value="DUF4307"/>
</dbReference>
<protein>
    <recommendedName>
        <fullName evidence="4">DUF4307 domain-containing protein</fullName>
    </recommendedName>
</protein>
<keyword evidence="1" id="KW-0472">Membrane</keyword>
<sequence length="129" mass="13777">MTSKEQLDDRYGRGSRRATRTWIIAFVVLGAIAATALAWSVVTSTARNVDVDDLGFTVVSDAEVEVSFRVTSSHEGDVACVIEAMDETFAVVGWDVVEIPGGAVTSDHTLTVPTVGLATTGFVNNCRLR</sequence>
<organism evidence="2 3">
    <name type="scientific">Microbacterium faecale</name>
    <dbReference type="NCBI Taxonomy" id="1804630"/>
    <lineage>
        <taxon>Bacteria</taxon>
        <taxon>Bacillati</taxon>
        <taxon>Actinomycetota</taxon>
        <taxon>Actinomycetes</taxon>
        <taxon>Micrococcales</taxon>
        <taxon>Microbacteriaceae</taxon>
        <taxon>Microbacterium</taxon>
    </lineage>
</organism>
<name>A0A917DI06_9MICO</name>
<comment type="caution">
    <text evidence="2">The sequence shown here is derived from an EMBL/GenBank/DDBJ whole genome shotgun (WGS) entry which is preliminary data.</text>
</comment>
<evidence type="ECO:0000313" key="3">
    <source>
        <dbReference type="Proteomes" id="UP000633205"/>
    </source>
</evidence>
<reference evidence="2" key="1">
    <citation type="journal article" date="2014" name="Int. J. Syst. Evol. Microbiol.">
        <title>Complete genome sequence of Corynebacterium casei LMG S-19264T (=DSM 44701T), isolated from a smear-ripened cheese.</title>
        <authorList>
            <consortium name="US DOE Joint Genome Institute (JGI-PGF)"/>
            <person name="Walter F."/>
            <person name="Albersmeier A."/>
            <person name="Kalinowski J."/>
            <person name="Ruckert C."/>
        </authorList>
    </citation>
    <scope>NUCLEOTIDE SEQUENCE</scope>
    <source>
        <strain evidence="2">CGMCC 1.15152</strain>
    </source>
</reference>
<keyword evidence="1" id="KW-0812">Transmembrane</keyword>
<dbReference type="EMBL" id="BMHO01000001">
    <property type="protein sequence ID" value="GGD42066.1"/>
    <property type="molecule type" value="Genomic_DNA"/>
</dbReference>
<evidence type="ECO:0008006" key="4">
    <source>
        <dbReference type="Google" id="ProtNLM"/>
    </source>
</evidence>
<proteinExistence type="predicted"/>
<keyword evidence="1" id="KW-1133">Transmembrane helix</keyword>